<name>A0ABD7G7K8_AERHY</name>
<reference evidence="1 2" key="1">
    <citation type="journal article" date="2018" name="PLoS ONE">
        <title>Phenotypic characterization and whole genome analysis of extended-spectrum beta-lactamase-producing bacteria isolated from dogs in Germany.</title>
        <authorList>
            <person name="Boehmer T."/>
            <person name="Vogler A.J."/>
            <person name="Thomas A."/>
            <person name="Sauer S."/>
            <person name="Hergenroether M."/>
            <person name="Straubinger R.K."/>
            <person name="Birdsell D."/>
            <person name="Keim P."/>
            <person name="Sahl J.W."/>
            <person name="Williamson C.H."/>
            <person name="Riehm J.M."/>
        </authorList>
    </citation>
    <scope>NUCLEOTIDE SEQUENCE [LARGE SCALE GENOMIC DNA]</scope>
    <source>
        <strain evidence="1 2">AFG_SD03_1510_Ahy_093</strain>
    </source>
</reference>
<comment type="caution">
    <text evidence="1">The sequence shown here is derived from an EMBL/GenBank/DDBJ whole genome shotgun (WGS) entry which is preliminary data.</text>
</comment>
<dbReference type="EMBL" id="PUTQ01000015">
    <property type="protein sequence ID" value="RCF49133.1"/>
    <property type="molecule type" value="Genomic_DNA"/>
</dbReference>
<dbReference type="Proteomes" id="UP000253075">
    <property type="component" value="Unassembled WGS sequence"/>
</dbReference>
<dbReference type="InterPro" id="IPR010982">
    <property type="entry name" value="Lambda_DNA-bd_dom_sf"/>
</dbReference>
<sequence>MDSKTLLSAYMRAKNLSSLTETAKELGFSVAYICDINKGHKQFADETVLYMAKELKLDSEEVLISLAAVKAKNPEVQAKWYAILKKYCAGTGAALAVACMMMSSLNSEPNPTAHNAYYVK</sequence>
<protein>
    <submittedName>
        <fullName evidence="1">Transcriptional regulator</fullName>
    </submittedName>
</protein>
<organism evidence="1 2">
    <name type="scientific">Aeromonas hydrophila</name>
    <dbReference type="NCBI Taxonomy" id="644"/>
    <lineage>
        <taxon>Bacteria</taxon>
        <taxon>Pseudomonadati</taxon>
        <taxon>Pseudomonadota</taxon>
        <taxon>Gammaproteobacteria</taxon>
        <taxon>Aeromonadales</taxon>
        <taxon>Aeromonadaceae</taxon>
        <taxon>Aeromonas</taxon>
    </lineage>
</organism>
<reference evidence="2" key="2">
    <citation type="submission" date="2018-02" db="EMBL/GenBank/DDBJ databases">
        <title>Phenotypic characterization and whole genome analysis of multidrug-resistant, extended-spectrum beta-lactamase-producing bacteria isolated from dogs in Germany.</title>
        <authorList>
            <person name="Williamson C."/>
        </authorList>
    </citation>
    <scope>NUCLEOTIDE SEQUENCE [LARGE SCALE GENOMIC DNA]</scope>
    <source>
        <strain evidence="2">AFG_SD03_1510_Ahy_093</strain>
    </source>
</reference>
<dbReference type="RefSeq" id="WP_113995025.1">
    <property type="nucleotide sequence ID" value="NZ_JAXIVN010000003.1"/>
</dbReference>
<gene>
    <name evidence="1" type="ORF">C6C11_11885</name>
</gene>
<dbReference type="Gene3D" id="1.10.260.40">
    <property type="entry name" value="lambda repressor-like DNA-binding domains"/>
    <property type="match status" value="1"/>
</dbReference>
<accession>A0ABD7G7K8</accession>
<evidence type="ECO:0000313" key="2">
    <source>
        <dbReference type="Proteomes" id="UP000253075"/>
    </source>
</evidence>
<dbReference type="AlphaFoldDB" id="A0ABD7G7K8"/>
<proteinExistence type="predicted"/>
<evidence type="ECO:0000313" key="1">
    <source>
        <dbReference type="EMBL" id="RCF49133.1"/>
    </source>
</evidence>